<gene>
    <name evidence="1" type="ORF">PEDI_31300</name>
</gene>
<comment type="caution">
    <text evidence="1">The sequence shown here is derived from an EMBL/GenBank/DDBJ whole genome shotgun (WGS) entry which is preliminary data.</text>
</comment>
<evidence type="ECO:0000313" key="2">
    <source>
        <dbReference type="Proteomes" id="UP001310022"/>
    </source>
</evidence>
<evidence type="ECO:0000313" key="1">
    <source>
        <dbReference type="EMBL" id="GJM62578.1"/>
    </source>
</evidence>
<dbReference type="RefSeq" id="WP_338237845.1">
    <property type="nucleotide sequence ID" value="NZ_BQKE01000002.1"/>
</dbReference>
<keyword evidence="2" id="KW-1185">Reference proteome</keyword>
<proteinExistence type="predicted"/>
<dbReference type="EMBL" id="BQKE01000002">
    <property type="protein sequence ID" value="GJM62578.1"/>
    <property type="molecule type" value="Genomic_DNA"/>
</dbReference>
<name>A0AAN5AN78_9BACT</name>
<protein>
    <submittedName>
        <fullName evidence="1">Uncharacterized protein</fullName>
    </submittedName>
</protein>
<organism evidence="1 2">
    <name type="scientific">Persicobacter diffluens</name>
    <dbReference type="NCBI Taxonomy" id="981"/>
    <lineage>
        <taxon>Bacteria</taxon>
        <taxon>Pseudomonadati</taxon>
        <taxon>Bacteroidota</taxon>
        <taxon>Cytophagia</taxon>
        <taxon>Cytophagales</taxon>
        <taxon>Persicobacteraceae</taxon>
        <taxon>Persicobacter</taxon>
    </lineage>
</organism>
<sequence length="64" mass="7161">MKSIKNILTKNLALQHLKNELCLQALQIEKIPSCSKNPAARLNIIGIAVGHLDQQMNNLQDLKK</sequence>
<reference evidence="1 2" key="1">
    <citation type="submission" date="2021-12" db="EMBL/GenBank/DDBJ databases">
        <title>Genome sequencing of bacteria with rrn-lacking chromosome and rrn-plasmid.</title>
        <authorList>
            <person name="Anda M."/>
            <person name="Iwasaki W."/>
        </authorList>
    </citation>
    <scope>NUCLEOTIDE SEQUENCE [LARGE SCALE GENOMIC DNA]</scope>
    <source>
        <strain evidence="1 2">NBRC 15940</strain>
    </source>
</reference>
<dbReference type="AlphaFoldDB" id="A0AAN5AN78"/>
<accession>A0AAN5AN78</accession>
<dbReference type="Proteomes" id="UP001310022">
    <property type="component" value="Unassembled WGS sequence"/>
</dbReference>